<sequence length="170" mass="19557">VVFILGGPGSGKGTQCGKLTAEFRRMRHLSAGDLLREERKSATSQGEMIDQYMKEGRIIPVEITARLLKQAIDKDKHRFDVFLIDGFPRNMDNLRGWNEIVATDVNVQFMVFLECSEEVMTERLKQRGETSGRVDDNEASIRKRFKVYQSETMPVVLQFEREKKLRSVKA</sequence>
<evidence type="ECO:0000256" key="4">
    <source>
        <dbReference type="ARBA" id="ARBA00022741"/>
    </source>
</evidence>
<dbReference type="Pfam" id="PF00406">
    <property type="entry name" value="ADK"/>
    <property type="match status" value="1"/>
</dbReference>
<evidence type="ECO:0000256" key="7">
    <source>
        <dbReference type="ARBA" id="ARBA00022975"/>
    </source>
</evidence>
<dbReference type="PANTHER" id="PTHR23359">
    <property type="entry name" value="NUCLEOTIDE KINASE"/>
    <property type="match status" value="1"/>
</dbReference>
<dbReference type="GO" id="GO:0016776">
    <property type="term" value="F:phosphotransferase activity, phosphate group as acceptor"/>
    <property type="evidence" value="ECO:0007669"/>
    <property type="project" value="InterPro"/>
</dbReference>
<evidence type="ECO:0000313" key="13">
    <source>
        <dbReference type="Proteomes" id="UP000011087"/>
    </source>
</evidence>
<dbReference type="NCBIfam" id="TIGR01359">
    <property type="entry name" value="UMP_CMP_kin_fam"/>
    <property type="match status" value="1"/>
</dbReference>
<evidence type="ECO:0000256" key="5">
    <source>
        <dbReference type="ARBA" id="ARBA00022777"/>
    </source>
</evidence>
<dbReference type="PaxDb" id="55529-EKX52786"/>
<evidence type="ECO:0000256" key="8">
    <source>
        <dbReference type="ARBA" id="ARBA00023242"/>
    </source>
</evidence>
<evidence type="ECO:0000256" key="3">
    <source>
        <dbReference type="ARBA" id="ARBA00022679"/>
    </source>
</evidence>
<dbReference type="SUPFAM" id="SSF52540">
    <property type="entry name" value="P-loop containing nucleoside triphosphate hydrolases"/>
    <property type="match status" value="1"/>
</dbReference>
<dbReference type="GO" id="GO:0006207">
    <property type="term" value="P:'de novo' pyrimidine nucleobase biosynthetic process"/>
    <property type="evidence" value="ECO:0007669"/>
    <property type="project" value="InterPro"/>
</dbReference>
<dbReference type="GO" id="GO:0005524">
    <property type="term" value="F:ATP binding"/>
    <property type="evidence" value="ECO:0007669"/>
    <property type="project" value="UniProtKB-KW"/>
</dbReference>
<proteinExistence type="inferred from homology"/>
<dbReference type="GO" id="GO:0019205">
    <property type="term" value="F:nucleobase-containing compound kinase activity"/>
    <property type="evidence" value="ECO:0007669"/>
    <property type="project" value="InterPro"/>
</dbReference>
<dbReference type="AlphaFoldDB" id="L1JW53"/>
<comment type="catalytic activity">
    <reaction evidence="9">
        <text>UMP + ATP = UDP + ADP</text>
        <dbReference type="Rhea" id="RHEA:24400"/>
        <dbReference type="ChEBI" id="CHEBI:30616"/>
        <dbReference type="ChEBI" id="CHEBI:57865"/>
        <dbReference type="ChEBI" id="CHEBI:58223"/>
        <dbReference type="ChEBI" id="CHEBI:456216"/>
        <dbReference type="EC" id="2.7.4.14"/>
    </reaction>
</comment>
<dbReference type="InterPro" id="IPR027417">
    <property type="entry name" value="P-loop_NTPase"/>
</dbReference>
<evidence type="ECO:0000256" key="1">
    <source>
        <dbReference type="ARBA" id="ARBA00004229"/>
    </source>
</evidence>
<evidence type="ECO:0000313" key="12">
    <source>
        <dbReference type="EnsemblProtists" id="EKX52786"/>
    </source>
</evidence>
<comment type="subcellular location">
    <subcellularLocation>
        <location evidence="1">Plastid</location>
        <location evidence="1">Chloroplast</location>
    </subcellularLocation>
</comment>
<dbReference type="eggNOG" id="KOG3079">
    <property type="taxonomic scope" value="Eukaryota"/>
</dbReference>
<evidence type="ECO:0000256" key="2">
    <source>
        <dbReference type="ARBA" id="ARBA00022490"/>
    </source>
</evidence>
<keyword evidence="2" id="KW-0963">Cytoplasm</keyword>
<keyword evidence="13" id="KW-1185">Reference proteome</keyword>
<accession>L1JW53</accession>
<dbReference type="Proteomes" id="UP000011087">
    <property type="component" value="Unassembled WGS sequence"/>
</dbReference>
<keyword evidence="3 10" id="KW-0808">Transferase</keyword>
<keyword evidence="4" id="KW-0547">Nucleotide-binding</keyword>
<evidence type="ECO:0008006" key="14">
    <source>
        <dbReference type="Google" id="ProtNLM"/>
    </source>
</evidence>
<gene>
    <name evidence="11" type="ORF">GUITHDRAFT_60061</name>
</gene>
<protein>
    <recommendedName>
        <fullName evidence="14">Adenylate kinase</fullName>
    </recommendedName>
</protein>
<reference evidence="11 13" key="1">
    <citation type="journal article" date="2012" name="Nature">
        <title>Algal genomes reveal evolutionary mosaicism and the fate of nucleomorphs.</title>
        <authorList>
            <consortium name="DOE Joint Genome Institute"/>
            <person name="Curtis B.A."/>
            <person name="Tanifuji G."/>
            <person name="Burki F."/>
            <person name="Gruber A."/>
            <person name="Irimia M."/>
            <person name="Maruyama S."/>
            <person name="Arias M.C."/>
            <person name="Ball S.G."/>
            <person name="Gile G.H."/>
            <person name="Hirakawa Y."/>
            <person name="Hopkins J.F."/>
            <person name="Kuo A."/>
            <person name="Rensing S.A."/>
            <person name="Schmutz J."/>
            <person name="Symeonidi A."/>
            <person name="Elias M."/>
            <person name="Eveleigh R.J."/>
            <person name="Herman E.K."/>
            <person name="Klute M.J."/>
            <person name="Nakayama T."/>
            <person name="Obornik M."/>
            <person name="Reyes-Prieto A."/>
            <person name="Armbrust E.V."/>
            <person name="Aves S.J."/>
            <person name="Beiko R.G."/>
            <person name="Coutinho P."/>
            <person name="Dacks J.B."/>
            <person name="Durnford D.G."/>
            <person name="Fast N.M."/>
            <person name="Green B.R."/>
            <person name="Grisdale C.J."/>
            <person name="Hempel F."/>
            <person name="Henrissat B."/>
            <person name="Hoppner M.P."/>
            <person name="Ishida K."/>
            <person name="Kim E."/>
            <person name="Koreny L."/>
            <person name="Kroth P.G."/>
            <person name="Liu Y."/>
            <person name="Malik S.B."/>
            <person name="Maier U.G."/>
            <person name="McRose D."/>
            <person name="Mock T."/>
            <person name="Neilson J.A."/>
            <person name="Onodera N.T."/>
            <person name="Poole A.M."/>
            <person name="Pritham E.J."/>
            <person name="Richards T.A."/>
            <person name="Rocap G."/>
            <person name="Roy S.W."/>
            <person name="Sarai C."/>
            <person name="Schaack S."/>
            <person name="Shirato S."/>
            <person name="Slamovits C.H."/>
            <person name="Spencer D.F."/>
            <person name="Suzuki S."/>
            <person name="Worden A.Z."/>
            <person name="Zauner S."/>
            <person name="Barry K."/>
            <person name="Bell C."/>
            <person name="Bharti A.K."/>
            <person name="Crow J.A."/>
            <person name="Grimwood J."/>
            <person name="Kramer R."/>
            <person name="Lindquist E."/>
            <person name="Lucas S."/>
            <person name="Salamov A."/>
            <person name="McFadden G.I."/>
            <person name="Lane C.E."/>
            <person name="Keeling P.J."/>
            <person name="Gray M.W."/>
            <person name="Grigoriev I.V."/>
            <person name="Archibald J.M."/>
        </authorList>
    </citation>
    <scope>NUCLEOTIDE SEQUENCE</scope>
    <source>
        <strain evidence="11 13">CCMP2712</strain>
    </source>
</reference>
<dbReference type="HAMAP" id="MF_00235">
    <property type="entry name" value="Adenylate_kinase_Adk"/>
    <property type="match status" value="1"/>
</dbReference>
<organism evidence="11">
    <name type="scientific">Guillardia theta (strain CCMP2712)</name>
    <name type="common">Cryptophyte</name>
    <dbReference type="NCBI Taxonomy" id="905079"/>
    <lineage>
        <taxon>Eukaryota</taxon>
        <taxon>Cryptophyceae</taxon>
        <taxon>Pyrenomonadales</taxon>
        <taxon>Geminigeraceae</taxon>
        <taxon>Guillardia</taxon>
    </lineage>
</organism>
<dbReference type="Gene3D" id="3.40.50.300">
    <property type="entry name" value="P-loop containing nucleotide triphosphate hydrolases"/>
    <property type="match status" value="1"/>
</dbReference>
<name>L1JW53_GUITC</name>
<dbReference type="GO" id="GO:0009123">
    <property type="term" value="P:nucleoside monophosphate metabolic process"/>
    <property type="evidence" value="ECO:0007669"/>
    <property type="project" value="UniProtKB-ARBA"/>
</dbReference>
<dbReference type="OMA" id="MENWIAL"/>
<feature type="non-terminal residue" evidence="11">
    <location>
        <position position="170"/>
    </location>
</feature>
<dbReference type="PROSITE" id="PS00113">
    <property type="entry name" value="ADENYLATE_KINASE"/>
    <property type="match status" value="1"/>
</dbReference>
<dbReference type="InterPro" id="IPR033690">
    <property type="entry name" value="Adenylat_kinase_CS"/>
</dbReference>
<dbReference type="GO" id="GO:0009507">
    <property type="term" value="C:chloroplast"/>
    <property type="evidence" value="ECO:0007669"/>
    <property type="project" value="UniProtKB-SubCell"/>
</dbReference>
<dbReference type="PRINTS" id="PR00094">
    <property type="entry name" value="ADENYLTKNASE"/>
</dbReference>
<dbReference type="STRING" id="905079.L1JW53"/>
<dbReference type="RefSeq" id="XP_005839766.1">
    <property type="nucleotide sequence ID" value="XM_005839709.1"/>
</dbReference>
<dbReference type="EMBL" id="JH992971">
    <property type="protein sequence ID" value="EKX52786.1"/>
    <property type="molecule type" value="Genomic_DNA"/>
</dbReference>
<keyword evidence="5 10" id="KW-0418">Kinase</keyword>
<dbReference type="GO" id="GO:0006221">
    <property type="term" value="P:pyrimidine nucleotide biosynthetic process"/>
    <property type="evidence" value="ECO:0007669"/>
    <property type="project" value="UniProtKB-KW"/>
</dbReference>
<evidence type="ECO:0000256" key="6">
    <source>
        <dbReference type="ARBA" id="ARBA00022840"/>
    </source>
</evidence>
<keyword evidence="7" id="KW-0665">Pyrimidine biosynthesis</keyword>
<dbReference type="GeneID" id="17309763"/>
<reference evidence="12" key="3">
    <citation type="submission" date="2016-03" db="UniProtKB">
        <authorList>
            <consortium name="EnsemblProtists"/>
        </authorList>
    </citation>
    <scope>IDENTIFICATION</scope>
</reference>
<dbReference type="KEGG" id="gtt:GUITHDRAFT_60061"/>
<dbReference type="OrthoDB" id="442176at2759"/>
<evidence type="ECO:0000256" key="10">
    <source>
        <dbReference type="RuleBase" id="RU003330"/>
    </source>
</evidence>
<dbReference type="CDD" id="cd01428">
    <property type="entry name" value="ADK"/>
    <property type="match status" value="1"/>
</dbReference>
<keyword evidence="8" id="KW-0539">Nucleus</keyword>
<feature type="non-terminal residue" evidence="11">
    <location>
        <position position="1"/>
    </location>
</feature>
<keyword evidence="6" id="KW-0067">ATP-binding</keyword>
<reference evidence="13" key="2">
    <citation type="submission" date="2012-11" db="EMBL/GenBank/DDBJ databases">
        <authorList>
            <person name="Kuo A."/>
            <person name="Curtis B.A."/>
            <person name="Tanifuji G."/>
            <person name="Burki F."/>
            <person name="Gruber A."/>
            <person name="Irimia M."/>
            <person name="Maruyama S."/>
            <person name="Arias M.C."/>
            <person name="Ball S.G."/>
            <person name="Gile G.H."/>
            <person name="Hirakawa Y."/>
            <person name="Hopkins J.F."/>
            <person name="Rensing S.A."/>
            <person name="Schmutz J."/>
            <person name="Symeonidi A."/>
            <person name="Elias M."/>
            <person name="Eveleigh R.J."/>
            <person name="Herman E.K."/>
            <person name="Klute M.J."/>
            <person name="Nakayama T."/>
            <person name="Obornik M."/>
            <person name="Reyes-Prieto A."/>
            <person name="Armbrust E.V."/>
            <person name="Aves S.J."/>
            <person name="Beiko R.G."/>
            <person name="Coutinho P."/>
            <person name="Dacks J.B."/>
            <person name="Durnford D.G."/>
            <person name="Fast N.M."/>
            <person name="Green B.R."/>
            <person name="Grisdale C."/>
            <person name="Hempe F."/>
            <person name="Henrissat B."/>
            <person name="Hoppner M.P."/>
            <person name="Ishida K.-I."/>
            <person name="Kim E."/>
            <person name="Koreny L."/>
            <person name="Kroth P.G."/>
            <person name="Liu Y."/>
            <person name="Malik S.-B."/>
            <person name="Maier U.G."/>
            <person name="McRose D."/>
            <person name="Mock T."/>
            <person name="Neilson J.A."/>
            <person name="Onodera N.T."/>
            <person name="Poole A.M."/>
            <person name="Pritham E.J."/>
            <person name="Richards T.A."/>
            <person name="Rocap G."/>
            <person name="Roy S.W."/>
            <person name="Sarai C."/>
            <person name="Schaack S."/>
            <person name="Shirato S."/>
            <person name="Slamovits C.H."/>
            <person name="Spencer D.F."/>
            <person name="Suzuki S."/>
            <person name="Worden A.Z."/>
            <person name="Zauner S."/>
            <person name="Barry K."/>
            <person name="Bell C."/>
            <person name="Bharti A.K."/>
            <person name="Crow J.A."/>
            <person name="Grimwood J."/>
            <person name="Kramer R."/>
            <person name="Lindquist E."/>
            <person name="Lucas S."/>
            <person name="Salamov A."/>
            <person name="McFadden G.I."/>
            <person name="Lane C.E."/>
            <person name="Keeling P.J."/>
            <person name="Gray M.W."/>
            <person name="Grigoriev I.V."/>
            <person name="Archibald J.M."/>
        </authorList>
    </citation>
    <scope>NUCLEOTIDE SEQUENCE</scope>
    <source>
        <strain evidence="13">CCMP2712</strain>
    </source>
</reference>
<dbReference type="EnsemblProtists" id="EKX52786">
    <property type="protein sequence ID" value="EKX52786"/>
    <property type="gene ID" value="GUITHDRAFT_60061"/>
</dbReference>
<evidence type="ECO:0000256" key="9">
    <source>
        <dbReference type="ARBA" id="ARBA00048116"/>
    </source>
</evidence>
<comment type="similarity">
    <text evidence="10">Belongs to the adenylate kinase family.</text>
</comment>
<dbReference type="InterPro" id="IPR006266">
    <property type="entry name" value="UMP_CMP_kinase"/>
</dbReference>
<dbReference type="HOGENOM" id="CLU_032354_0_3_1"/>
<evidence type="ECO:0000313" key="11">
    <source>
        <dbReference type="EMBL" id="EKX52786.1"/>
    </source>
</evidence>
<dbReference type="InterPro" id="IPR000850">
    <property type="entry name" value="Adenylat/UMP-CMP_kin"/>
</dbReference>